<dbReference type="RefSeq" id="WP_124946896.1">
    <property type="nucleotide sequence ID" value="NZ_BHVT01000047.1"/>
</dbReference>
<comment type="caution">
    <text evidence="2">The sequence shown here is derived from an EMBL/GenBank/DDBJ whole genome shotgun (WGS) entry which is preliminary data.</text>
</comment>
<accession>A0A4R3XR93</accession>
<dbReference type="Proteomes" id="UP000295367">
    <property type="component" value="Unassembled WGS sequence"/>
</dbReference>
<proteinExistence type="predicted"/>
<gene>
    <name evidence="2" type="ORF">EDC63_13417</name>
</gene>
<feature type="chain" id="PRO_5020524412" evidence="1">
    <location>
        <begin position="29"/>
        <end position="156"/>
    </location>
</feature>
<feature type="signal peptide" evidence="1">
    <location>
        <begin position="1"/>
        <end position="28"/>
    </location>
</feature>
<protein>
    <submittedName>
        <fullName evidence="2">Uncharacterized protein</fullName>
    </submittedName>
</protein>
<dbReference type="EMBL" id="SMCO01000034">
    <property type="protein sequence ID" value="TCV79195.1"/>
    <property type="molecule type" value="Genomic_DNA"/>
</dbReference>
<reference evidence="2 3" key="1">
    <citation type="submission" date="2019-03" db="EMBL/GenBank/DDBJ databases">
        <title>Genomic Encyclopedia of Type Strains, Phase IV (KMG-IV): sequencing the most valuable type-strain genomes for metagenomic binning, comparative biology and taxonomic classification.</title>
        <authorList>
            <person name="Goeker M."/>
        </authorList>
    </citation>
    <scope>NUCLEOTIDE SEQUENCE [LARGE SCALE GENOMIC DNA]</scope>
    <source>
        <strain evidence="2 3">DSM 100309</strain>
    </source>
</reference>
<evidence type="ECO:0000313" key="2">
    <source>
        <dbReference type="EMBL" id="TCV79195.1"/>
    </source>
</evidence>
<sequence length="156" mass="16639">MKKNNTVGAVKLSAASMLAGLFAMAALATGTALWASGNLSFGRLPDLLGSDSRPLPPGVLNVQDIAADPKGYKGEIVVRGVLAKYGQSDPHLFAIVDTREAKACKSTGCANFYLPVKLDGVLPKEWEELEIRGRLVDTPKMLFLQAKAIEKLGSIR</sequence>
<organism evidence="2 3">
    <name type="scientific">Sulfurirhabdus autotrophica</name>
    <dbReference type="NCBI Taxonomy" id="1706046"/>
    <lineage>
        <taxon>Bacteria</taxon>
        <taxon>Pseudomonadati</taxon>
        <taxon>Pseudomonadota</taxon>
        <taxon>Betaproteobacteria</taxon>
        <taxon>Nitrosomonadales</taxon>
        <taxon>Sulfuricellaceae</taxon>
        <taxon>Sulfurirhabdus</taxon>
    </lineage>
</organism>
<evidence type="ECO:0000313" key="3">
    <source>
        <dbReference type="Proteomes" id="UP000295367"/>
    </source>
</evidence>
<name>A0A4R3XR93_9PROT</name>
<dbReference type="OrthoDB" id="9182620at2"/>
<dbReference type="AlphaFoldDB" id="A0A4R3XR93"/>
<keyword evidence="3" id="KW-1185">Reference proteome</keyword>
<keyword evidence="1" id="KW-0732">Signal</keyword>
<evidence type="ECO:0000256" key="1">
    <source>
        <dbReference type="SAM" id="SignalP"/>
    </source>
</evidence>